<feature type="signal peptide" evidence="2">
    <location>
        <begin position="1"/>
        <end position="21"/>
    </location>
</feature>
<comment type="caution">
    <text evidence="3">The sequence shown here is derived from an EMBL/GenBank/DDBJ whole genome shotgun (WGS) entry which is preliminary data.</text>
</comment>
<dbReference type="EMBL" id="MTYJ01000213">
    <property type="protein sequence ID" value="OWA51074.1"/>
    <property type="molecule type" value="Genomic_DNA"/>
</dbReference>
<keyword evidence="4" id="KW-1185">Reference proteome</keyword>
<keyword evidence="2" id="KW-0732">Signal</keyword>
<accession>A0A9X6ND21</accession>
<dbReference type="AlphaFoldDB" id="A0A9X6ND21"/>
<protein>
    <submittedName>
        <fullName evidence="3">Uncharacterized protein</fullName>
    </submittedName>
</protein>
<feature type="chain" id="PRO_5040838963" evidence="2">
    <location>
        <begin position="22"/>
        <end position="206"/>
    </location>
</feature>
<organism evidence="3 4">
    <name type="scientific">Hypsibius exemplaris</name>
    <name type="common">Freshwater tardigrade</name>
    <dbReference type="NCBI Taxonomy" id="2072580"/>
    <lineage>
        <taxon>Eukaryota</taxon>
        <taxon>Metazoa</taxon>
        <taxon>Ecdysozoa</taxon>
        <taxon>Tardigrada</taxon>
        <taxon>Eutardigrada</taxon>
        <taxon>Parachela</taxon>
        <taxon>Hypsibioidea</taxon>
        <taxon>Hypsibiidae</taxon>
        <taxon>Hypsibius</taxon>
    </lineage>
</organism>
<reference evidence="4" key="1">
    <citation type="submission" date="2017-01" db="EMBL/GenBank/DDBJ databases">
        <title>Comparative genomics of anhydrobiosis in the tardigrade Hypsibius dujardini.</title>
        <authorList>
            <person name="Yoshida Y."/>
            <person name="Koutsovoulos G."/>
            <person name="Laetsch D."/>
            <person name="Stevens L."/>
            <person name="Kumar S."/>
            <person name="Horikawa D."/>
            <person name="Ishino K."/>
            <person name="Komine S."/>
            <person name="Tomita M."/>
            <person name="Blaxter M."/>
            <person name="Arakawa K."/>
        </authorList>
    </citation>
    <scope>NUCLEOTIDE SEQUENCE [LARGE SCALE GENOMIC DNA]</scope>
    <source>
        <strain evidence="4">Z151</strain>
    </source>
</reference>
<evidence type="ECO:0000256" key="1">
    <source>
        <dbReference type="SAM" id="MobiDB-lite"/>
    </source>
</evidence>
<dbReference type="Proteomes" id="UP000192578">
    <property type="component" value="Unassembled WGS sequence"/>
</dbReference>
<feature type="compositionally biased region" description="Basic residues" evidence="1">
    <location>
        <begin position="197"/>
        <end position="206"/>
    </location>
</feature>
<evidence type="ECO:0000313" key="3">
    <source>
        <dbReference type="EMBL" id="OWA51074.1"/>
    </source>
</evidence>
<proteinExistence type="predicted"/>
<sequence>MIRWVFLTLHALSYLCPQSKARSVGLQMPHFSGRQITHNTIQLEPRLSRHKREFDSSESSEEYGGGNHFPYRYGYQQFHPYAPAAVPHHDSKQLILSLLNLLMKGKGRPSRRPTKPGAPSPASGGGGKDDPQINEPPPPDPPADPGSGSFDNPFNLEFPFSVGDLFGEEDPSSANFPITTRIKVPPAPPAPSPSSRGRPKKRIPRP</sequence>
<evidence type="ECO:0000256" key="2">
    <source>
        <dbReference type="SAM" id="SignalP"/>
    </source>
</evidence>
<name>A0A9X6ND21_HYPEX</name>
<evidence type="ECO:0000313" key="4">
    <source>
        <dbReference type="Proteomes" id="UP000192578"/>
    </source>
</evidence>
<feature type="compositionally biased region" description="Pro residues" evidence="1">
    <location>
        <begin position="134"/>
        <end position="144"/>
    </location>
</feature>
<gene>
    <name evidence="3" type="ORF">BV898_15574</name>
</gene>
<feature type="compositionally biased region" description="Basic residues" evidence="1">
    <location>
        <begin position="105"/>
        <end position="114"/>
    </location>
</feature>
<feature type="region of interest" description="Disordered" evidence="1">
    <location>
        <begin position="105"/>
        <end position="206"/>
    </location>
</feature>